<gene>
    <name evidence="3" type="ORF">INT47_011845</name>
</gene>
<dbReference type="SUPFAM" id="SSF56019">
    <property type="entry name" value="The spindle assembly checkpoint protein mad2"/>
    <property type="match status" value="1"/>
</dbReference>
<keyword evidence="4" id="KW-1185">Reference proteome</keyword>
<dbReference type="PANTHER" id="PTHR11842">
    <property type="entry name" value="MITOTIC SPINDLE ASSEMBLY CHECKPOINT PROTEIN MAD2"/>
    <property type="match status" value="1"/>
</dbReference>
<organism evidence="3 4">
    <name type="scientific">Mucor saturninus</name>
    <dbReference type="NCBI Taxonomy" id="64648"/>
    <lineage>
        <taxon>Eukaryota</taxon>
        <taxon>Fungi</taxon>
        <taxon>Fungi incertae sedis</taxon>
        <taxon>Mucoromycota</taxon>
        <taxon>Mucoromycotina</taxon>
        <taxon>Mucoromycetes</taxon>
        <taxon>Mucorales</taxon>
        <taxon>Mucorineae</taxon>
        <taxon>Mucoraceae</taxon>
        <taxon>Mucor</taxon>
    </lineage>
</organism>
<dbReference type="Gene3D" id="3.30.900.10">
    <property type="entry name" value="HORMA domain"/>
    <property type="match status" value="1"/>
</dbReference>
<proteinExistence type="inferred from homology"/>
<dbReference type="InterPro" id="IPR045091">
    <property type="entry name" value="Mad2-like"/>
</dbReference>
<feature type="domain" description="HORMA" evidence="2">
    <location>
        <begin position="9"/>
        <end position="198"/>
    </location>
</feature>
<dbReference type="AlphaFoldDB" id="A0A8H7V5A9"/>
<dbReference type="InterPro" id="IPR003511">
    <property type="entry name" value="HORMA_dom"/>
</dbReference>
<dbReference type="Pfam" id="PF02301">
    <property type="entry name" value="HORMA"/>
    <property type="match status" value="1"/>
</dbReference>
<comment type="caution">
    <text evidence="3">The sequence shown here is derived from an EMBL/GenBank/DDBJ whole genome shotgun (WGS) entry which is preliminary data.</text>
</comment>
<accession>A0A8H7V5A9</accession>
<dbReference type="InterPro" id="IPR036570">
    <property type="entry name" value="HORMA_dom_sf"/>
</dbReference>
<dbReference type="Proteomes" id="UP000603453">
    <property type="component" value="Unassembled WGS sequence"/>
</dbReference>
<dbReference type="GO" id="GO:0016035">
    <property type="term" value="C:zeta DNA polymerase complex"/>
    <property type="evidence" value="ECO:0007669"/>
    <property type="project" value="TreeGrafter"/>
</dbReference>
<sequence length="210" mass="24659">MNESKIVKRDIISLTCEFLETWLHQILYQRNVYPRSIFETQKKFEIPVHIAMHPDVQAYISNFVQTCYPLMEKGDIKFISLTIIENKESVEKFVFEMNSYLKSTEIPLDLMLETESVLTLADLEQHLRACLIKVNTCKPRVKPEEITFNLSIEKNSDGYPNSNQNSIEWMPAELSFHWKQIVPLKSVPMDLFRFNTFIMESSKKGKERCP</sequence>
<comment type="similarity">
    <text evidence="1">Belongs to the MAD2 family.</text>
</comment>
<protein>
    <recommendedName>
        <fullName evidence="2">HORMA domain-containing protein</fullName>
    </recommendedName>
</protein>
<dbReference type="PROSITE" id="PS50815">
    <property type="entry name" value="HORMA"/>
    <property type="match status" value="1"/>
</dbReference>
<evidence type="ECO:0000313" key="4">
    <source>
        <dbReference type="Proteomes" id="UP000603453"/>
    </source>
</evidence>
<name>A0A8H7V5A9_9FUNG</name>
<evidence type="ECO:0000256" key="1">
    <source>
        <dbReference type="ARBA" id="ARBA00010348"/>
    </source>
</evidence>
<evidence type="ECO:0000313" key="3">
    <source>
        <dbReference type="EMBL" id="KAG2207725.1"/>
    </source>
</evidence>
<dbReference type="PANTHER" id="PTHR11842:SF10">
    <property type="entry name" value="MITOTIC SPINDLE ASSEMBLY CHECKPOINT PROTEIN MAD2B"/>
    <property type="match status" value="1"/>
</dbReference>
<evidence type="ECO:0000259" key="2">
    <source>
        <dbReference type="PROSITE" id="PS50815"/>
    </source>
</evidence>
<reference evidence="3" key="1">
    <citation type="submission" date="2020-12" db="EMBL/GenBank/DDBJ databases">
        <title>Metabolic potential, ecology and presence of endohyphal bacteria is reflected in genomic diversity of Mucoromycotina.</title>
        <authorList>
            <person name="Muszewska A."/>
            <person name="Okrasinska A."/>
            <person name="Steczkiewicz K."/>
            <person name="Drgas O."/>
            <person name="Orlowska M."/>
            <person name="Perlinska-Lenart U."/>
            <person name="Aleksandrzak-Piekarczyk T."/>
            <person name="Szatraj K."/>
            <person name="Zielenkiewicz U."/>
            <person name="Pilsyk S."/>
            <person name="Malc E."/>
            <person name="Mieczkowski P."/>
            <person name="Kruszewska J.S."/>
            <person name="Biernat P."/>
            <person name="Pawlowska J."/>
        </authorList>
    </citation>
    <scope>NUCLEOTIDE SEQUENCE</scope>
    <source>
        <strain evidence="3">WA0000017839</strain>
    </source>
</reference>
<dbReference type="OrthoDB" id="21254at2759"/>
<dbReference type="EMBL" id="JAEPRD010000023">
    <property type="protein sequence ID" value="KAG2207725.1"/>
    <property type="molecule type" value="Genomic_DNA"/>
</dbReference>